<dbReference type="InterPro" id="IPR018247">
    <property type="entry name" value="EF_Hand_1_Ca_BS"/>
</dbReference>
<dbReference type="PANTHER" id="PTHR12461">
    <property type="entry name" value="HYPOXIA-INDUCIBLE FACTOR 1 ALPHA INHIBITOR-RELATED"/>
    <property type="match status" value="1"/>
</dbReference>
<organism evidence="1">
    <name type="scientific">Magallana gigas</name>
    <name type="common">Pacific oyster</name>
    <name type="synonym">Crassostrea gigas</name>
    <dbReference type="NCBI Taxonomy" id="29159"/>
    <lineage>
        <taxon>Eukaryota</taxon>
        <taxon>Metazoa</taxon>
        <taxon>Spiralia</taxon>
        <taxon>Lophotrochozoa</taxon>
        <taxon>Mollusca</taxon>
        <taxon>Bivalvia</taxon>
        <taxon>Autobranchia</taxon>
        <taxon>Pteriomorphia</taxon>
        <taxon>Ostreida</taxon>
        <taxon>Ostreoidea</taxon>
        <taxon>Ostreidae</taxon>
        <taxon>Magallana</taxon>
    </lineage>
</organism>
<name>K1R038_MAGGI</name>
<dbReference type="HOGENOM" id="CLU_016785_9_3_1"/>
<dbReference type="PANTHER" id="PTHR12461:SF35">
    <property type="entry name" value="JMJC DOMAIN-CONTAINING PROTEIN"/>
    <property type="match status" value="1"/>
</dbReference>
<reference evidence="1" key="1">
    <citation type="journal article" date="2012" name="Nature">
        <title>The oyster genome reveals stress adaptation and complexity of shell formation.</title>
        <authorList>
            <person name="Zhang G."/>
            <person name="Fang X."/>
            <person name="Guo X."/>
            <person name="Li L."/>
            <person name="Luo R."/>
            <person name="Xu F."/>
            <person name="Yang P."/>
            <person name="Zhang L."/>
            <person name="Wang X."/>
            <person name="Qi H."/>
            <person name="Xiong Z."/>
            <person name="Que H."/>
            <person name="Xie Y."/>
            <person name="Holland P.W."/>
            <person name="Paps J."/>
            <person name="Zhu Y."/>
            <person name="Wu F."/>
            <person name="Chen Y."/>
            <person name="Wang J."/>
            <person name="Peng C."/>
            <person name="Meng J."/>
            <person name="Yang L."/>
            <person name="Liu J."/>
            <person name="Wen B."/>
            <person name="Zhang N."/>
            <person name="Huang Z."/>
            <person name="Zhu Q."/>
            <person name="Feng Y."/>
            <person name="Mount A."/>
            <person name="Hedgecock D."/>
            <person name="Xu Z."/>
            <person name="Liu Y."/>
            <person name="Domazet-Loso T."/>
            <person name="Du Y."/>
            <person name="Sun X."/>
            <person name="Zhang S."/>
            <person name="Liu B."/>
            <person name="Cheng P."/>
            <person name="Jiang X."/>
            <person name="Li J."/>
            <person name="Fan D."/>
            <person name="Wang W."/>
            <person name="Fu W."/>
            <person name="Wang T."/>
            <person name="Wang B."/>
            <person name="Zhang J."/>
            <person name="Peng Z."/>
            <person name="Li Y."/>
            <person name="Li N."/>
            <person name="Wang J."/>
            <person name="Chen M."/>
            <person name="He Y."/>
            <person name="Tan F."/>
            <person name="Song X."/>
            <person name="Zheng Q."/>
            <person name="Huang R."/>
            <person name="Yang H."/>
            <person name="Du X."/>
            <person name="Chen L."/>
            <person name="Yang M."/>
            <person name="Gaffney P.M."/>
            <person name="Wang S."/>
            <person name="Luo L."/>
            <person name="She Z."/>
            <person name="Ming Y."/>
            <person name="Huang W."/>
            <person name="Zhang S."/>
            <person name="Huang B."/>
            <person name="Zhang Y."/>
            <person name="Qu T."/>
            <person name="Ni P."/>
            <person name="Miao G."/>
            <person name="Wang J."/>
            <person name="Wang Q."/>
            <person name="Steinberg C.E."/>
            <person name="Wang H."/>
            <person name="Li N."/>
            <person name="Qian L."/>
            <person name="Zhang G."/>
            <person name="Li Y."/>
            <person name="Yang H."/>
            <person name="Liu X."/>
            <person name="Wang J."/>
            <person name="Yin Y."/>
            <person name="Wang J."/>
        </authorList>
    </citation>
    <scope>NUCLEOTIDE SEQUENCE [LARGE SCALE GENOMIC DNA]</scope>
    <source>
        <strain evidence="1">05x7-T-G4-1.051#20</strain>
    </source>
</reference>
<dbReference type="InterPro" id="IPR002048">
    <property type="entry name" value="EF_hand_dom"/>
</dbReference>
<dbReference type="Pfam" id="PF13621">
    <property type="entry name" value="Cupin_8"/>
    <property type="match status" value="1"/>
</dbReference>
<dbReference type="Gene3D" id="2.60.120.650">
    <property type="entry name" value="Cupin"/>
    <property type="match status" value="1"/>
</dbReference>
<accession>K1R038</accession>
<dbReference type="InParanoid" id="K1R038"/>
<protein>
    <submittedName>
        <fullName evidence="1">JmjC domain-containing protein 5</fullName>
    </submittedName>
</protein>
<dbReference type="PROSITE" id="PS50222">
    <property type="entry name" value="EF_HAND_2"/>
    <property type="match status" value="1"/>
</dbReference>
<evidence type="ECO:0000313" key="1">
    <source>
        <dbReference type="EMBL" id="EKC42692.1"/>
    </source>
</evidence>
<sequence length="431" mass="50477">MITTLWNNLSFDEIHTGKYFGRSLKTDHPSAVLATALSLGYAARQKPKGHLQYFGSHQPAEGEVETLDKFPTSEDFYEIYVAPRIPVKFRQVLTPQNMPAYGLWTDAYLNTTFAREIMYAEYGKKEDMDNSYRYYRMEDFIYDYNFKDIYMFQDVPKSMQGNVSIPFCLRCTFERVLQRVILWMSSGGIQTVLHKDVFDSFYCLLDGTKDFYLVDSSQSGLVEKRHWNKAGAYSEVDVEQVDMFRFPEFQSLPWWKSSLKPGDCIYVPKEWYHHTRSGNHRTLAISYRFLHPPYFNVSGCPRVQSIDRVRNLSSVTLLTKLETARMNMLQKFAGQDEVLASDIETLIKASPRQDGDYVRFFRLVDRNRDRVLSWEELYSFDMKTAMKVANSLFGAERRVKEKPSYKVQLSFASPKIEKMYQQMHGHIHDEL</sequence>
<proteinExistence type="predicted"/>
<gene>
    <name evidence="1" type="ORF">CGI_10023914</name>
</gene>
<dbReference type="SUPFAM" id="SSF51197">
    <property type="entry name" value="Clavaminate synthase-like"/>
    <property type="match status" value="1"/>
</dbReference>
<dbReference type="PROSITE" id="PS00018">
    <property type="entry name" value="EF_HAND_1"/>
    <property type="match status" value="1"/>
</dbReference>
<dbReference type="PROSITE" id="PS51184">
    <property type="entry name" value="JMJC"/>
    <property type="match status" value="1"/>
</dbReference>
<dbReference type="InterPro" id="IPR003347">
    <property type="entry name" value="JmjC_dom"/>
</dbReference>
<dbReference type="GO" id="GO:0005509">
    <property type="term" value="F:calcium ion binding"/>
    <property type="evidence" value="ECO:0007669"/>
    <property type="project" value="InterPro"/>
</dbReference>
<dbReference type="InterPro" id="IPR041667">
    <property type="entry name" value="Cupin_8"/>
</dbReference>
<dbReference type="EMBL" id="JH818634">
    <property type="protein sequence ID" value="EKC42692.1"/>
    <property type="molecule type" value="Genomic_DNA"/>
</dbReference>
<dbReference type="AlphaFoldDB" id="K1R038"/>